<sequence length="499" mass="54174">MDHRDTSLRPTASVAEIAGIVRLLHDTRWGWQRAGVDALLAEHPEWKVHRDLPDSLAVGLAPGRHHGPELVFTPRAHRGPDFRKAEVALAYHRGASASELRQWRGEVVDALSAVGEPVAYRTSEHGTGLRWRQDDRVLQLLGSESRTWIAVHPAAVADRLDQRLLDAAGALAPLLHDGLAGTFDQEALERLAAANPGWELTVREGTVSPLLTAGPGGPELSVLRFGPGGFNHVGLYAYPQGATLADRRAAFHELYDAVRVVLGEPTTLGGGPSGSDVRWRSESRTLRLLGDRRGVALEGEPTGELEEQEFGTFEWGGPSSDGSSDFPTLPYTWQLHRGGPGEEAVTLPGGRLALSVPQLREGLEVLLTAWAEQLPVQVPGERAQFKIVNRRDRNRILGVSLEPSGAIQLVVPDRSGDPAEGERAMTAAGWQRHGKRWRAVFTDPDERAAAAAAELVIAELVARGVTDPERDLGAKDVRCSPWAYDRGFFQVTGLGIARH</sequence>
<reference evidence="1" key="1">
    <citation type="submission" date="2024-06" db="EMBL/GenBank/DDBJ databases">
        <title>The genome sequences of Kitasatospora sp. strain HUAS MG31.</title>
        <authorList>
            <person name="Mo P."/>
        </authorList>
    </citation>
    <scope>NUCLEOTIDE SEQUENCE</scope>
    <source>
        <strain evidence="1">HUAS MG31</strain>
    </source>
</reference>
<dbReference type="RefSeq" id="WP_354639638.1">
    <property type="nucleotide sequence ID" value="NZ_CP159872.1"/>
</dbReference>
<evidence type="ECO:0000313" key="1">
    <source>
        <dbReference type="EMBL" id="XCM79188.1"/>
    </source>
</evidence>
<protein>
    <submittedName>
        <fullName evidence="1">Uncharacterized protein</fullName>
    </submittedName>
</protein>
<dbReference type="EMBL" id="CP159872">
    <property type="protein sequence ID" value="XCM79188.1"/>
    <property type="molecule type" value="Genomic_DNA"/>
</dbReference>
<dbReference type="AlphaFoldDB" id="A0AAU8JVW0"/>
<name>A0AAU8JVW0_9ACTN</name>
<proteinExistence type="predicted"/>
<dbReference type="KEGG" id="kcm:ABWK59_09725"/>
<accession>A0AAU8JVW0</accession>
<gene>
    <name evidence="1" type="ORF">ABWK59_09725</name>
</gene>
<organism evidence="1">
    <name type="scientific">Kitasatospora camelliae</name>
    <dbReference type="NCBI Taxonomy" id="3156397"/>
    <lineage>
        <taxon>Bacteria</taxon>
        <taxon>Bacillati</taxon>
        <taxon>Actinomycetota</taxon>
        <taxon>Actinomycetes</taxon>
        <taxon>Kitasatosporales</taxon>
        <taxon>Streptomycetaceae</taxon>
        <taxon>Kitasatospora</taxon>
    </lineage>
</organism>